<dbReference type="EMBL" id="BPLR01015953">
    <property type="protein sequence ID" value="GIY80005.1"/>
    <property type="molecule type" value="Genomic_DNA"/>
</dbReference>
<name>A0AAV4WAN7_CAEEX</name>
<accession>A0AAV4WAN7</accession>
<organism evidence="1 2">
    <name type="scientific">Caerostris extrusa</name>
    <name type="common">Bark spider</name>
    <name type="synonym">Caerostris bankana</name>
    <dbReference type="NCBI Taxonomy" id="172846"/>
    <lineage>
        <taxon>Eukaryota</taxon>
        <taxon>Metazoa</taxon>
        <taxon>Ecdysozoa</taxon>
        <taxon>Arthropoda</taxon>
        <taxon>Chelicerata</taxon>
        <taxon>Arachnida</taxon>
        <taxon>Araneae</taxon>
        <taxon>Araneomorphae</taxon>
        <taxon>Entelegynae</taxon>
        <taxon>Araneoidea</taxon>
        <taxon>Araneidae</taxon>
        <taxon>Caerostris</taxon>
    </lineage>
</organism>
<evidence type="ECO:0000313" key="2">
    <source>
        <dbReference type="Proteomes" id="UP001054945"/>
    </source>
</evidence>
<reference evidence="1 2" key="1">
    <citation type="submission" date="2021-06" db="EMBL/GenBank/DDBJ databases">
        <title>Caerostris extrusa draft genome.</title>
        <authorList>
            <person name="Kono N."/>
            <person name="Arakawa K."/>
        </authorList>
    </citation>
    <scope>NUCLEOTIDE SEQUENCE [LARGE SCALE GENOMIC DNA]</scope>
</reference>
<comment type="caution">
    <text evidence="1">The sequence shown here is derived from an EMBL/GenBank/DDBJ whole genome shotgun (WGS) entry which is preliminary data.</text>
</comment>
<dbReference type="Proteomes" id="UP001054945">
    <property type="component" value="Unassembled WGS sequence"/>
</dbReference>
<proteinExistence type="predicted"/>
<sequence length="87" mass="10154">MTKHMKWKGQKFENTISGVPALNGPAVEMEDLGQRSLLPVALQRIYRFSTLRIFEQGHYPIRRGRSSRFEGYSRSYFDDRFGNLLAQ</sequence>
<gene>
    <name evidence="1" type="ORF">CEXT_612371</name>
</gene>
<keyword evidence="2" id="KW-1185">Reference proteome</keyword>
<protein>
    <submittedName>
        <fullName evidence="1">Uncharacterized protein</fullName>
    </submittedName>
</protein>
<evidence type="ECO:0000313" key="1">
    <source>
        <dbReference type="EMBL" id="GIY80005.1"/>
    </source>
</evidence>
<dbReference type="AlphaFoldDB" id="A0AAV4WAN7"/>